<organism evidence="6 7">
    <name type="scientific">Thermatribacter velox</name>
    <dbReference type="NCBI Taxonomy" id="3039681"/>
    <lineage>
        <taxon>Bacteria</taxon>
        <taxon>Pseudomonadati</taxon>
        <taxon>Atribacterota</taxon>
        <taxon>Atribacteria</taxon>
        <taxon>Atribacterales</taxon>
        <taxon>Thermatribacteraceae</taxon>
        <taxon>Thermatribacter</taxon>
    </lineage>
</organism>
<sequence length="387" mass="43502">MEVATRIKKLPPYLFAQIEQKIAEEKQKGREILDLGIGDPDLPTPSFIIEKLCEEAQKPQNHRYPSYRGLYRFREAVAEWYLRRFGVKLDPEREVVSLIGSKEGIAHFAWCVVDPGDIVLASDPGYPVYKIGTMLAGGIPLELPLLPENDFLPDFSRFPQEVLEKTRLIFINYPNNPTSQVASLDFFKEVVELARRYNFIIAHDLAYSEISFDGYRAPSILEVEGAREVAIEFHSLSKTFNMTGWRIGFAVGNAKLVEALGRIKTNVDSGIFNAIQWAGVEALARTEEVLKWLLPVYQKRRDLVVSALSRVGIEVKPPRATFYVWIPVPSGFDSLGFANFLLDKAGVVVTPGTGFGRYGEGFVRVSLTTPDAVLERAMSRIEEALNQ</sequence>
<keyword evidence="7" id="KW-1185">Reference proteome</keyword>
<dbReference type="InterPro" id="IPR050881">
    <property type="entry name" value="LL-DAP_aminotransferase"/>
</dbReference>
<dbReference type="Pfam" id="PF00155">
    <property type="entry name" value="Aminotran_1_2"/>
    <property type="match status" value="1"/>
</dbReference>
<evidence type="ECO:0000256" key="2">
    <source>
        <dbReference type="ARBA" id="ARBA00022576"/>
    </source>
</evidence>
<evidence type="ECO:0000256" key="3">
    <source>
        <dbReference type="ARBA" id="ARBA00022679"/>
    </source>
</evidence>
<proteinExistence type="inferred from homology"/>
<dbReference type="Proteomes" id="UP001461341">
    <property type="component" value="Chromosome"/>
</dbReference>
<evidence type="ECO:0000313" key="6">
    <source>
        <dbReference type="EMBL" id="WZL76981.1"/>
    </source>
</evidence>
<dbReference type="SUPFAM" id="SSF53383">
    <property type="entry name" value="PLP-dependent transferases"/>
    <property type="match status" value="1"/>
</dbReference>
<dbReference type="InterPro" id="IPR015424">
    <property type="entry name" value="PyrdxlP-dep_Trfase"/>
</dbReference>
<evidence type="ECO:0000256" key="1">
    <source>
        <dbReference type="ARBA" id="ARBA00001933"/>
    </source>
</evidence>
<evidence type="ECO:0000259" key="5">
    <source>
        <dbReference type="Pfam" id="PF00155"/>
    </source>
</evidence>
<dbReference type="CDD" id="cd00609">
    <property type="entry name" value="AAT_like"/>
    <property type="match status" value="1"/>
</dbReference>
<dbReference type="RefSeq" id="WP_369019146.1">
    <property type="nucleotide sequence ID" value="NZ_CP121689.1"/>
</dbReference>
<feature type="domain" description="Aminotransferase class I/classII large" evidence="5">
    <location>
        <begin position="31"/>
        <end position="381"/>
    </location>
</feature>
<comment type="cofactor">
    <cofactor evidence="1 4">
        <name>pyridoxal 5'-phosphate</name>
        <dbReference type="ChEBI" id="CHEBI:597326"/>
    </cofactor>
</comment>
<dbReference type="EC" id="2.6.1.-" evidence="4"/>
<dbReference type="InterPro" id="IPR015422">
    <property type="entry name" value="PyrdxlP-dep_Trfase_small"/>
</dbReference>
<dbReference type="PANTHER" id="PTHR42832:SF3">
    <property type="entry name" value="L-GLUTAMINE--4-(METHYLSULFANYL)-2-OXOBUTANOATE AMINOTRANSFERASE"/>
    <property type="match status" value="1"/>
</dbReference>
<dbReference type="GO" id="GO:0010285">
    <property type="term" value="F:L,L-diaminopimelate aminotransferase activity"/>
    <property type="evidence" value="ECO:0007669"/>
    <property type="project" value="UniProtKB-EC"/>
</dbReference>
<dbReference type="EMBL" id="CP121689">
    <property type="protein sequence ID" value="WZL76981.1"/>
    <property type="molecule type" value="Genomic_DNA"/>
</dbReference>
<accession>A0ABZ2YD99</accession>
<dbReference type="InterPro" id="IPR015421">
    <property type="entry name" value="PyrdxlP-dep_Trfase_major"/>
</dbReference>
<comment type="similarity">
    <text evidence="4">Belongs to the class-I pyridoxal-phosphate-dependent aminotransferase family.</text>
</comment>
<keyword evidence="3 4" id="KW-0808">Transferase</keyword>
<keyword evidence="2 4" id="KW-0032">Aminotransferase</keyword>
<evidence type="ECO:0000256" key="4">
    <source>
        <dbReference type="RuleBase" id="RU000481"/>
    </source>
</evidence>
<dbReference type="InterPro" id="IPR019881">
    <property type="entry name" value="DAP-NH2Trfase_DapL_Desulfo"/>
</dbReference>
<dbReference type="PROSITE" id="PS00105">
    <property type="entry name" value="AA_TRANSFER_CLASS_1"/>
    <property type="match status" value="1"/>
</dbReference>
<dbReference type="NCBIfam" id="TIGR03540">
    <property type="entry name" value="DapC_direct"/>
    <property type="match status" value="1"/>
</dbReference>
<dbReference type="NCBIfam" id="NF006756">
    <property type="entry name" value="PRK09276.1"/>
    <property type="match status" value="1"/>
</dbReference>
<dbReference type="Gene3D" id="3.90.1150.10">
    <property type="entry name" value="Aspartate Aminotransferase, domain 1"/>
    <property type="match status" value="1"/>
</dbReference>
<dbReference type="Gene3D" id="3.40.640.10">
    <property type="entry name" value="Type I PLP-dependent aspartate aminotransferase-like (Major domain)"/>
    <property type="match status" value="1"/>
</dbReference>
<gene>
    <name evidence="6" type="ORF">QBE54_04440</name>
</gene>
<name>A0ABZ2YD99_9BACT</name>
<protein>
    <recommendedName>
        <fullName evidence="4">Aminotransferase</fullName>
        <ecNumber evidence="4">2.6.1.-</ecNumber>
    </recommendedName>
</protein>
<reference evidence="6 7" key="1">
    <citation type="submission" date="2023-03" db="EMBL/GenBank/DDBJ databases">
        <title>Novel Species.</title>
        <authorList>
            <person name="Ma S."/>
        </authorList>
    </citation>
    <scope>NUCLEOTIDE SEQUENCE [LARGE SCALE GENOMIC DNA]</scope>
    <source>
        <strain evidence="6 7">B11</strain>
    </source>
</reference>
<dbReference type="PANTHER" id="PTHR42832">
    <property type="entry name" value="AMINO ACID AMINOTRANSFERASE"/>
    <property type="match status" value="1"/>
</dbReference>
<evidence type="ECO:0000313" key="7">
    <source>
        <dbReference type="Proteomes" id="UP001461341"/>
    </source>
</evidence>
<dbReference type="InterPro" id="IPR004839">
    <property type="entry name" value="Aminotransferase_I/II_large"/>
</dbReference>
<dbReference type="InterPro" id="IPR004838">
    <property type="entry name" value="NHTrfase_class1_PyrdxlP-BS"/>
</dbReference>